<sequence>MVRNSNTYRVPRMGILYSEHSQGTIQMFPRLITSLPCLHSVVVLVSVKATPTSRVSLED</sequence>
<evidence type="ECO:0000313" key="2">
    <source>
        <dbReference type="EMBL" id="MCI34655.1"/>
    </source>
</evidence>
<feature type="domain" description="K+ potassium transporter C-terminal" evidence="1">
    <location>
        <begin position="11"/>
        <end position="58"/>
    </location>
</feature>
<protein>
    <submittedName>
        <fullName evidence="2">Potassium transporter 5-like</fullName>
    </submittedName>
</protein>
<dbReference type="AlphaFoldDB" id="A0A392RGE0"/>
<proteinExistence type="predicted"/>
<dbReference type="Proteomes" id="UP000265520">
    <property type="component" value="Unassembled WGS sequence"/>
</dbReference>
<comment type="caution">
    <text evidence="2">The sequence shown here is derived from an EMBL/GenBank/DDBJ whole genome shotgun (WGS) entry which is preliminary data.</text>
</comment>
<dbReference type="InterPro" id="IPR053952">
    <property type="entry name" value="K_trans_C"/>
</dbReference>
<reference evidence="2 3" key="1">
    <citation type="journal article" date="2018" name="Front. Plant Sci.">
        <title>Red Clover (Trifolium pratense) and Zigzag Clover (T. medium) - A Picture of Genomic Similarities and Differences.</title>
        <authorList>
            <person name="Dluhosova J."/>
            <person name="Istvanek J."/>
            <person name="Nedelnik J."/>
            <person name="Repkova J."/>
        </authorList>
    </citation>
    <scope>NUCLEOTIDE SEQUENCE [LARGE SCALE GENOMIC DNA]</scope>
    <source>
        <strain evidence="3">cv. 10/8</strain>
        <tissue evidence="2">Leaf</tissue>
    </source>
</reference>
<name>A0A392RGE0_9FABA</name>
<evidence type="ECO:0000313" key="3">
    <source>
        <dbReference type="Proteomes" id="UP000265520"/>
    </source>
</evidence>
<organism evidence="2 3">
    <name type="scientific">Trifolium medium</name>
    <dbReference type="NCBI Taxonomy" id="97028"/>
    <lineage>
        <taxon>Eukaryota</taxon>
        <taxon>Viridiplantae</taxon>
        <taxon>Streptophyta</taxon>
        <taxon>Embryophyta</taxon>
        <taxon>Tracheophyta</taxon>
        <taxon>Spermatophyta</taxon>
        <taxon>Magnoliopsida</taxon>
        <taxon>eudicotyledons</taxon>
        <taxon>Gunneridae</taxon>
        <taxon>Pentapetalae</taxon>
        <taxon>rosids</taxon>
        <taxon>fabids</taxon>
        <taxon>Fabales</taxon>
        <taxon>Fabaceae</taxon>
        <taxon>Papilionoideae</taxon>
        <taxon>50 kb inversion clade</taxon>
        <taxon>NPAAA clade</taxon>
        <taxon>Hologalegina</taxon>
        <taxon>IRL clade</taxon>
        <taxon>Trifolieae</taxon>
        <taxon>Trifolium</taxon>
    </lineage>
</organism>
<accession>A0A392RGE0</accession>
<feature type="non-terminal residue" evidence="2">
    <location>
        <position position="59"/>
    </location>
</feature>
<dbReference type="EMBL" id="LXQA010215980">
    <property type="protein sequence ID" value="MCI34655.1"/>
    <property type="molecule type" value="Genomic_DNA"/>
</dbReference>
<evidence type="ECO:0000259" key="1">
    <source>
        <dbReference type="Pfam" id="PF22776"/>
    </source>
</evidence>
<keyword evidence="3" id="KW-1185">Reference proteome</keyword>
<dbReference type="Pfam" id="PF22776">
    <property type="entry name" value="K_trans_C"/>
    <property type="match status" value="1"/>
</dbReference>